<reference evidence="4" key="1">
    <citation type="journal article" date="2014" name="Science">
        <title>Nonhuman genetics. Genomic basis for the convergent evolution of electric organs.</title>
        <authorList>
            <person name="Gallant J.R."/>
            <person name="Traeger L.L."/>
            <person name="Volkening J.D."/>
            <person name="Moffett H."/>
            <person name="Chen P.H."/>
            <person name="Novina C.D."/>
            <person name="Phillips G.N.Jr."/>
            <person name="Anand R."/>
            <person name="Wells G.B."/>
            <person name="Pinch M."/>
            <person name="Guth R."/>
            <person name="Unguez G.A."/>
            <person name="Albert J.S."/>
            <person name="Zakon H.H."/>
            <person name="Samanta M.P."/>
            <person name="Sussman M.R."/>
        </authorList>
    </citation>
    <scope>NUCLEOTIDE SEQUENCE [LARGE SCALE GENOMIC DNA]</scope>
</reference>
<dbReference type="InterPro" id="IPR007757">
    <property type="entry name" value="MT-A70-like"/>
</dbReference>
<dbReference type="PROSITE" id="PS00092">
    <property type="entry name" value="N6_MTASE"/>
    <property type="match status" value="1"/>
</dbReference>
<dbReference type="GO" id="GO:0009007">
    <property type="term" value="F:site-specific DNA-methyltransferase (adenine-specific) activity"/>
    <property type="evidence" value="ECO:0007669"/>
    <property type="project" value="TreeGrafter"/>
</dbReference>
<evidence type="ECO:0000256" key="1">
    <source>
        <dbReference type="PROSITE-ProRule" id="PRU00489"/>
    </source>
</evidence>
<dbReference type="GeneID" id="113579287"/>
<reference evidence="3" key="4">
    <citation type="submission" date="2025-08" db="UniProtKB">
        <authorList>
            <consortium name="Ensembl"/>
        </authorList>
    </citation>
    <scope>IDENTIFICATION</scope>
</reference>
<dbReference type="PROSITE" id="PS51143">
    <property type="entry name" value="MT_A70"/>
    <property type="match status" value="1"/>
</dbReference>
<dbReference type="GO" id="GO:0005634">
    <property type="term" value="C:nucleus"/>
    <property type="evidence" value="ECO:0007669"/>
    <property type="project" value="TreeGrafter"/>
</dbReference>
<evidence type="ECO:0000313" key="3">
    <source>
        <dbReference type="Ensembl" id="ENSEEEP00000002268.2"/>
    </source>
</evidence>
<feature type="region of interest" description="Disordered" evidence="2">
    <location>
        <begin position="100"/>
        <end position="128"/>
    </location>
</feature>
<dbReference type="SUPFAM" id="SSF53335">
    <property type="entry name" value="S-adenosyl-L-methionine-dependent methyltransferases"/>
    <property type="match status" value="1"/>
</dbReference>
<name>A0A4W4DSW5_ELEEL</name>
<reference evidence="4" key="2">
    <citation type="journal article" date="2017" name="Sci. Adv.">
        <title>A tail of two voltages: Proteomic comparison of the three electric organs of the electric eel.</title>
        <authorList>
            <person name="Traeger L.L."/>
            <person name="Sabat G."/>
            <person name="Barrett-Wilt G.A."/>
            <person name="Wells G.B."/>
            <person name="Sussman M.R."/>
        </authorList>
    </citation>
    <scope>NUCLEOTIDE SEQUENCE [LARGE SCALE GENOMIC DNA]</scope>
</reference>
<dbReference type="GeneTree" id="ENSGT00390000016237"/>
<evidence type="ECO:0000256" key="2">
    <source>
        <dbReference type="SAM" id="MobiDB-lite"/>
    </source>
</evidence>
<dbReference type="InterPro" id="IPR002052">
    <property type="entry name" value="DNA_methylase_N6_adenine_CS"/>
</dbReference>
<dbReference type="InterPro" id="IPR029063">
    <property type="entry name" value="SAM-dependent_MTases_sf"/>
</dbReference>
<dbReference type="OMA" id="EPLRFQD"/>
<evidence type="ECO:0000313" key="4">
    <source>
        <dbReference type="Proteomes" id="UP000314983"/>
    </source>
</evidence>
<dbReference type="PANTHER" id="PTHR12829">
    <property type="entry name" value="N6-ADENOSINE-METHYLTRANSFERASE"/>
    <property type="match status" value="1"/>
</dbReference>
<evidence type="ECO:0008006" key="5">
    <source>
        <dbReference type="Google" id="ProtNLM"/>
    </source>
</evidence>
<comment type="similarity">
    <text evidence="1">Belongs to the MT-A70-like family.</text>
</comment>
<dbReference type="GO" id="GO:0003676">
    <property type="term" value="F:nucleic acid binding"/>
    <property type="evidence" value="ECO:0007669"/>
    <property type="project" value="InterPro"/>
</dbReference>
<reference evidence="3" key="3">
    <citation type="submission" date="2020-05" db="EMBL/GenBank/DDBJ databases">
        <title>Electrophorus electricus (electric eel) genome, fEleEle1, primary haplotype.</title>
        <authorList>
            <person name="Myers G."/>
            <person name="Meyer A."/>
            <person name="Fedrigo O."/>
            <person name="Formenti G."/>
            <person name="Rhie A."/>
            <person name="Tracey A."/>
            <person name="Sims Y."/>
            <person name="Jarvis E.D."/>
        </authorList>
    </citation>
    <scope>NUCLEOTIDE SEQUENCE [LARGE SCALE GENOMIC DNA]</scope>
</reference>
<dbReference type="Proteomes" id="UP000314983">
    <property type="component" value="Chromosome 19"/>
</dbReference>
<dbReference type="RefSeq" id="XP_026868899.2">
    <property type="nucleotide sequence ID" value="XM_027013098.2"/>
</dbReference>
<accession>A0A4W4DSW5</accession>
<dbReference type="AlphaFoldDB" id="A0A4W4DSW5"/>
<dbReference type="Pfam" id="PF05063">
    <property type="entry name" value="MT-A70"/>
    <property type="match status" value="1"/>
</dbReference>
<keyword evidence="4" id="KW-1185">Reference proteome</keyword>
<dbReference type="STRING" id="8005.ENSEEEP00000002268"/>
<dbReference type="PANTHER" id="PTHR12829:SF4">
    <property type="entry name" value="N(6)-ADENINE-SPECIFIC METHYLTRANSFERASE METTL4"/>
    <property type="match status" value="1"/>
</dbReference>
<dbReference type="Ensembl" id="ENSEEET00000002309.2">
    <property type="protein sequence ID" value="ENSEEEP00000002268.2"/>
    <property type="gene ID" value="ENSEEEG00000001367.2"/>
</dbReference>
<protein>
    <recommendedName>
        <fullName evidence="5">Methyltransferase like 4</fullName>
    </recommendedName>
</protein>
<gene>
    <name evidence="3" type="primary">METTL4</name>
</gene>
<dbReference type="GO" id="GO:0005829">
    <property type="term" value="C:cytosol"/>
    <property type="evidence" value="ECO:0007669"/>
    <property type="project" value="TreeGrafter"/>
</dbReference>
<dbReference type="GO" id="GO:0032259">
    <property type="term" value="P:methylation"/>
    <property type="evidence" value="ECO:0007669"/>
    <property type="project" value="InterPro"/>
</dbReference>
<sequence>MFLGKLFNADFQHTTERSCSLSASYFIVWLSVSGLLQMSVLVANDDGWLLDACSLIDEGFKCCLGVNNGHFRCHFKKQNFDILKPHIVLKCTSDASSNAVQNTETHTTEDARVNPKTRKKRKRQSSDLNQGELDAAVYHEKVRLLVLEGSQSLLEAGHHCGYFTDAIHPVSTSQTPAVECQLAALCDMAKQFLTEEAADTPKQVVKGHADLDAHLNLFSCLTGNPDAHAREVTLIGERYFLPPRSRFLLSDITRLQPLVTSGDKFDLIVLDPPWENKSVKRSRRYRFLPSSQLKQLPVPELSTAGCVVVTWVTNRPRHLRFVKEELFPHWGVKVVAQWLWVKVTRTGEFVFPLDSPHKKPYEVLLLGRSCAGRENTTRCEAELPDRRLIVSIPSSLHSHKPSLSAVLKPYIRPDAKCLEMFARILQPDWTSWGNEVIKFQHHSYYISENAECACDTLTSEHRHETPSGHMTTSEPNYS</sequence>
<dbReference type="GO" id="GO:0008173">
    <property type="term" value="F:RNA methyltransferase activity"/>
    <property type="evidence" value="ECO:0007669"/>
    <property type="project" value="TreeGrafter"/>
</dbReference>
<proteinExistence type="inferred from homology"/>
<reference evidence="3" key="5">
    <citation type="submission" date="2025-09" db="UniProtKB">
        <authorList>
            <consortium name="Ensembl"/>
        </authorList>
    </citation>
    <scope>IDENTIFICATION</scope>
</reference>
<organism evidence="3 4">
    <name type="scientific">Electrophorus electricus</name>
    <name type="common">Electric eel</name>
    <name type="synonym">Gymnotus electricus</name>
    <dbReference type="NCBI Taxonomy" id="8005"/>
    <lineage>
        <taxon>Eukaryota</taxon>
        <taxon>Metazoa</taxon>
        <taxon>Chordata</taxon>
        <taxon>Craniata</taxon>
        <taxon>Vertebrata</taxon>
        <taxon>Euteleostomi</taxon>
        <taxon>Actinopterygii</taxon>
        <taxon>Neopterygii</taxon>
        <taxon>Teleostei</taxon>
        <taxon>Ostariophysi</taxon>
        <taxon>Gymnotiformes</taxon>
        <taxon>Gymnotoidei</taxon>
        <taxon>Gymnotidae</taxon>
        <taxon>Electrophorus</taxon>
    </lineage>
</organism>